<dbReference type="Pfam" id="PF02104">
    <property type="entry name" value="SURF1"/>
    <property type="match status" value="1"/>
</dbReference>
<proteinExistence type="predicted"/>
<accession>A0A6J6D7X3</accession>
<organism evidence="2">
    <name type="scientific">freshwater metagenome</name>
    <dbReference type="NCBI Taxonomy" id="449393"/>
    <lineage>
        <taxon>unclassified sequences</taxon>
        <taxon>metagenomes</taxon>
        <taxon>ecological metagenomes</taxon>
    </lineage>
</organism>
<dbReference type="InterPro" id="IPR002994">
    <property type="entry name" value="Surf1/Shy1"/>
</dbReference>
<keyword evidence="1" id="KW-1133">Transmembrane helix</keyword>
<protein>
    <submittedName>
        <fullName evidence="2">Unannotated protein</fullName>
    </submittedName>
</protein>
<evidence type="ECO:0000256" key="1">
    <source>
        <dbReference type="SAM" id="Phobius"/>
    </source>
</evidence>
<dbReference type="AlphaFoldDB" id="A0A6J6D7X3"/>
<reference evidence="2" key="1">
    <citation type="submission" date="2020-05" db="EMBL/GenBank/DDBJ databases">
        <authorList>
            <person name="Chiriac C."/>
            <person name="Salcher M."/>
            <person name="Ghai R."/>
            <person name="Kavagutti S V."/>
        </authorList>
    </citation>
    <scope>NUCLEOTIDE SEQUENCE</scope>
</reference>
<keyword evidence="1" id="KW-0812">Transmembrane</keyword>
<gene>
    <name evidence="2" type="ORF">UFOPK1599_00493</name>
</gene>
<dbReference type="GO" id="GO:0016020">
    <property type="term" value="C:membrane"/>
    <property type="evidence" value="ECO:0007669"/>
    <property type="project" value="InterPro"/>
</dbReference>
<evidence type="ECO:0000313" key="2">
    <source>
        <dbReference type="EMBL" id="CAB4560071.1"/>
    </source>
</evidence>
<sequence>MKNIAKKLFITLAWLLLIYTGFELGMWQLNKAQSLSASTAAQPDKPLIALSEVASAGLNMPIKAVNRIVSASGTYADKYIARDQKIADETLVNLDVRILNLDTGYSVLVVRGVATEPLIDITQSVQVTGRLYPRQNVDRAFPKTGELSRIDPALVVSEQTPFLYDGYIVLRSESGSNAAIANFAPIASPQISQKISTFYWQHISYVVVWWFMAVLLLIAPLFPQFRAPKFSQVEQVKKPVKKQVKRQVKKQVKVRQRK</sequence>
<name>A0A6J6D7X3_9ZZZZ</name>
<dbReference type="EMBL" id="CAEZTE010000017">
    <property type="protein sequence ID" value="CAB4560071.1"/>
    <property type="molecule type" value="Genomic_DNA"/>
</dbReference>
<feature type="transmembrane region" description="Helical" evidence="1">
    <location>
        <begin position="198"/>
        <end position="222"/>
    </location>
</feature>
<keyword evidence="1" id="KW-0472">Membrane</keyword>